<accession>A0A2Z7ASU3</accession>
<name>A0A2Z7ASU3_9LAMI</name>
<dbReference type="PANTHER" id="PTHR31044">
    <property type="entry name" value="BETA-1,3 GLUCANASE"/>
    <property type="match status" value="1"/>
</dbReference>
<keyword evidence="4" id="KW-1185">Reference proteome</keyword>
<dbReference type="OrthoDB" id="1928574at2759"/>
<organism evidence="3 4">
    <name type="scientific">Dorcoceras hygrometricum</name>
    <dbReference type="NCBI Taxonomy" id="472368"/>
    <lineage>
        <taxon>Eukaryota</taxon>
        <taxon>Viridiplantae</taxon>
        <taxon>Streptophyta</taxon>
        <taxon>Embryophyta</taxon>
        <taxon>Tracheophyta</taxon>
        <taxon>Spermatophyta</taxon>
        <taxon>Magnoliopsida</taxon>
        <taxon>eudicotyledons</taxon>
        <taxon>Gunneridae</taxon>
        <taxon>Pentapetalae</taxon>
        <taxon>asterids</taxon>
        <taxon>lamiids</taxon>
        <taxon>Lamiales</taxon>
        <taxon>Gesneriaceae</taxon>
        <taxon>Didymocarpoideae</taxon>
        <taxon>Trichosporeae</taxon>
        <taxon>Loxocarpinae</taxon>
        <taxon>Dorcoceras</taxon>
    </lineage>
</organism>
<evidence type="ECO:0000313" key="3">
    <source>
        <dbReference type="EMBL" id="KZV24934.1"/>
    </source>
</evidence>
<evidence type="ECO:0000256" key="1">
    <source>
        <dbReference type="ARBA" id="ARBA00022729"/>
    </source>
</evidence>
<dbReference type="GO" id="GO:0009506">
    <property type="term" value="C:plasmodesma"/>
    <property type="evidence" value="ECO:0007669"/>
    <property type="project" value="UniProtKB-ARBA"/>
</dbReference>
<dbReference type="Proteomes" id="UP000250235">
    <property type="component" value="Unassembled WGS sequence"/>
</dbReference>
<evidence type="ECO:0000313" key="4">
    <source>
        <dbReference type="Proteomes" id="UP000250235"/>
    </source>
</evidence>
<dbReference type="Gene3D" id="1.20.58.1040">
    <property type="match status" value="1"/>
</dbReference>
<gene>
    <name evidence="3" type="ORF">F511_28702</name>
</gene>
<feature type="domain" description="X8" evidence="2">
    <location>
        <begin position="6"/>
        <end position="82"/>
    </location>
</feature>
<proteinExistence type="predicted"/>
<dbReference type="InterPro" id="IPR044788">
    <property type="entry name" value="X8_dom_prot"/>
</dbReference>
<dbReference type="EMBL" id="KV012491">
    <property type="protein sequence ID" value="KZV24934.1"/>
    <property type="molecule type" value="Genomic_DNA"/>
</dbReference>
<sequence length="87" mass="9777">MQLNKYWCVAQTGAPTVKLQAFLDYACGVNDCSAIQSGAPCFEPNDLVSHASYALNQEYRRTIVCHIEMATISTSDPYNLFFPLFLY</sequence>
<reference evidence="3 4" key="1">
    <citation type="journal article" date="2015" name="Proc. Natl. Acad. Sci. U.S.A.">
        <title>The resurrection genome of Boea hygrometrica: A blueprint for survival of dehydration.</title>
        <authorList>
            <person name="Xiao L."/>
            <person name="Yang G."/>
            <person name="Zhang L."/>
            <person name="Yang X."/>
            <person name="Zhao S."/>
            <person name="Ji Z."/>
            <person name="Zhou Q."/>
            <person name="Hu M."/>
            <person name="Wang Y."/>
            <person name="Chen M."/>
            <person name="Xu Y."/>
            <person name="Jin H."/>
            <person name="Xiao X."/>
            <person name="Hu G."/>
            <person name="Bao F."/>
            <person name="Hu Y."/>
            <person name="Wan P."/>
            <person name="Li L."/>
            <person name="Deng X."/>
            <person name="Kuang T."/>
            <person name="Xiang C."/>
            <person name="Zhu J.K."/>
            <person name="Oliver M.J."/>
            <person name="He Y."/>
        </authorList>
    </citation>
    <scope>NUCLEOTIDE SEQUENCE [LARGE SCALE GENOMIC DNA]</scope>
    <source>
        <strain evidence="4">cv. XS01</strain>
    </source>
</reference>
<dbReference type="Pfam" id="PF07983">
    <property type="entry name" value="X8"/>
    <property type="match status" value="1"/>
</dbReference>
<dbReference type="InterPro" id="IPR012946">
    <property type="entry name" value="X8"/>
</dbReference>
<protein>
    <submittedName>
        <fullName evidence="3">Glucan endo-1,3-beta-glucosidase 13-like</fullName>
    </submittedName>
</protein>
<evidence type="ECO:0000259" key="2">
    <source>
        <dbReference type="SMART" id="SM00768"/>
    </source>
</evidence>
<dbReference type="AlphaFoldDB" id="A0A2Z7ASU3"/>
<dbReference type="SMART" id="SM00768">
    <property type="entry name" value="X8"/>
    <property type="match status" value="1"/>
</dbReference>
<keyword evidence="1" id="KW-0732">Signal</keyword>
<dbReference type="PANTHER" id="PTHR31044:SF52">
    <property type="entry name" value="OS01G0631500 PROTEIN"/>
    <property type="match status" value="1"/>
</dbReference>